<evidence type="ECO:0000256" key="1">
    <source>
        <dbReference type="SAM" id="MobiDB-lite"/>
    </source>
</evidence>
<dbReference type="EMBL" id="JAUJFI010000164">
    <property type="protein sequence ID" value="MDQ2105719.1"/>
    <property type="molecule type" value="Genomic_DNA"/>
</dbReference>
<evidence type="ECO:0000313" key="2">
    <source>
        <dbReference type="EMBL" id="MDQ2105719.1"/>
    </source>
</evidence>
<dbReference type="RefSeq" id="WP_306710498.1">
    <property type="nucleotide sequence ID" value="NZ_JAUJFI010000164.1"/>
</dbReference>
<feature type="compositionally biased region" description="Basic and acidic residues" evidence="1">
    <location>
        <begin position="472"/>
        <end position="482"/>
    </location>
</feature>
<name>A0ABU0WN99_9PROT</name>
<protein>
    <submittedName>
        <fullName evidence="2">Uncharacterized protein</fullName>
    </submittedName>
</protein>
<evidence type="ECO:0000313" key="3">
    <source>
        <dbReference type="Proteomes" id="UP001227317"/>
    </source>
</evidence>
<feature type="region of interest" description="Disordered" evidence="1">
    <location>
        <begin position="465"/>
        <end position="567"/>
    </location>
</feature>
<accession>A0ABU0WN99</accession>
<organism evidence="2 3">
    <name type="scientific">Azospirillum isscasi</name>
    <dbReference type="NCBI Taxonomy" id="3053926"/>
    <lineage>
        <taxon>Bacteria</taxon>
        <taxon>Pseudomonadati</taxon>
        <taxon>Pseudomonadota</taxon>
        <taxon>Alphaproteobacteria</taxon>
        <taxon>Rhodospirillales</taxon>
        <taxon>Azospirillaceae</taxon>
        <taxon>Azospirillum</taxon>
    </lineage>
</organism>
<feature type="non-terminal residue" evidence="2">
    <location>
        <position position="595"/>
    </location>
</feature>
<keyword evidence="3" id="KW-1185">Reference proteome</keyword>
<feature type="compositionally biased region" description="Basic and acidic residues" evidence="1">
    <location>
        <begin position="508"/>
        <end position="552"/>
    </location>
</feature>
<sequence>MPDTLDATVPLLTIPDALASEAAAVLLSGDAGALKTVQEKLAAALTGQGLPGTAAGTVADGWMRDVAAGIGASGTPDDAIAQASRIAAGTAARMAQAAQETAALSGEQRLAVALAQGVVNDPGTASDLSSALFSGVMDPLARPAGAADPIAALSQALTAPPVAPAAPEAVPASPSDKLAAALASGVGVQDAVKALGPGQGGPFAEALEQALSSGADAGSAVAAAQALSATSTDQSKSIAVEQTDGARMLGALASGRTEGAGGALDGNPAFTSVLNDALAQGAQPDAALGASARAQTEMAARQDAAAVPPKPADALVASLASGQNVAATLKTFAGAAGLDGAASGGFGQALGRALSTGQEMSGALGSAQQTVSTAMALSAETAKGVKSDGLIAALASGQNVQQAVQSLGGFGAAFNAALGQALADGRAPGQALAAARQTADTVQQNAQSSEVPVSAENKALAGLAAPAPAGEAAKDGGEKGGGEKPAQNAETPEGKPAEQVAEAAAESKAAKGEEGSKEDGGEKEGGKEGTKDEGAKEGAKEDAKGEAGDKATAEASPDAAKTSAGAEPALKAISFDAPGAAKSADAPAPSATAPA</sequence>
<gene>
    <name evidence="2" type="ORF">QSG27_23690</name>
</gene>
<comment type="caution">
    <text evidence="2">The sequence shown here is derived from an EMBL/GenBank/DDBJ whole genome shotgun (WGS) entry which is preliminary data.</text>
</comment>
<reference evidence="2 3" key="1">
    <citation type="submission" date="2023-06" db="EMBL/GenBank/DDBJ databases">
        <title>Azospirillum isscasensis sp.nov, a bacterium isolated from rhizosphere soil of rice.</title>
        <authorList>
            <person name="Wang H."/>
        </authorList>
    </citation>
    <scope>NUCLEOTIDE SEQUENCE [LARGE SCALE GENOMIC DNA]</scope>
    <source>
        <strain evidence="2 3">C340-1</strain>
    </source>
</reference>
<proteinExistence type="predicted"/>
<dbReference type="Proteomes" id="UP001227317">
    <property type="component" value="Unassembled WGS sequence"/>
</dbReference>